<dbReference type="GeneID" id="89229606"/>
<dbReference type="Proteomes" id="UP001303587">
    <property type="component" value="Chromosome"/>
</dbReference>
<name>A0AA96V2Q8_9EURY</name>
<reference evidence="2 3" key="1">
    <citation type="submission" date="2023-07" db="EMBL/GenBank/DDBJ databases">
        <title>Closed genoem sequence of Methanosarcinaceae archaeon Ac7.</title>
        <authorList>
            <person name="Poehlein A."/>
            <person name="Protasov E."/>
            <person name="Platt K."/>
            <person name="Reeh H."/>
            <person name="Daniel R."/>
            <person name="Brune A."/>
        </authorList>
    </citation>
    <scope>NUCLEOTIDE SEQUENCE [LARGE SCALE GENOMIC DNA]</scope>
    <source>
        <strain evidence="2 3">Ac7</strain>
    </source>
</reference>
<keyword evidence="3" id="KW-1185">Reference proteome</keyword>
<evidence type="ECO:0000313" key="3">
    <source>
        <dbReference type="Proteomes" id="UP001303587"/>
    </source>
</evidence>
<proteinExistence type="predicted"/>
<feature type="region of interest" description="Disordered" evidence="1">
    <location>
        <begin position="1"/>
        <end position="20"/>
    </location>
</feature>
<gene>
    <name evidence="2" type="ORF">MsAc7_04870</name>
</gene>
<accession>A0AA96V2Q8</accession>
<protein>
    <submittedName>
        <fullName evidence="2">Uncharacterized protein</fullName>
    </submittedName>
</protein>
<dbReference type="RefSeq" id="WP_338103014.1">
    <property type="nucleotide sequence ID" value="NZ_CP131060.1"/>
</dbReference>
<evidence type="ECO:0000313" key="2">
    <source>
        <dbReference type="EMBL" id="WNY24958.1"/>
    </source>
</evidence>
<dbReference type="EMBL" id="CP131060">
    <property type="protein sequence ID" value="WNY24958.1"/>
    <property type="molecule type" value="Genomic_DNA"/>
</dbReference>
<dbReference type="AlphaFoldDB" id="A0AA96V2Q8"/>
<evidence type="ECO:0000256" key="1">
    <source>
        <dbReference type="SAM" id="MobiDB-lite"/>
    </source>
</evidence>
<sequence>MAQDYFLQNQTPNRPANNNAEMKREDIFEMVSALYPDSVLAGNGTFESSGLSSSSLPLNAYLGVFSDFGPRLSSFEGGGLDAKEVCVISSFEMLETATMASLGIKNPSNCLLVVLDECADTELWTPSFKYEGLSSGSGFPVSIFGPVAEVRHPLEFKKALQRMKCGTLVVQVLPTGRKTTLSIGKSDFL</sequence>
<organism evidence="2 3">
    <name type="scientific">Methanolapillus millepedarum</name>
    <dbReference type="NCBI Taxonomy" id="3028296"/>
    <lineage>
        <taxon>Archaea</taxon>
        <taxon>Methanobacteriati</taxon>
        <taxon>Methanobacteriota</taxon>
        <taxon>Stenosarchaea group</taxon>
        <taxon>Methanomicrobia</taxon>
        <taxon>Methanosarcinales</taxon>
        <taxon>Methanosarcinaceae</taxon>
        <taxon>Methanolapillus</taxon>
    </lineage>
</organism>